<evidence type="ECO:0000313" key="10">
    <source>
        <dbReference type="EMBL" id="NYJ77893.1"/>
    </source>
</evidence>
<dbReference type="InterPro" id="IPR019539">
    <property type="entry name" value="GalKase_N"/>
</dbReference>
<keyword evidence="3" id="KW-0547">Nucleotide-binding</keyword>
<keyword evidence="5" id="KW-0067">ATP-binding</keyword>
<dbReference type="InterPro" id="IPR006204">
    <property type="entry name" value="GHMP_kinase_N_dom"/>
</dbReference>
<dbReference type="GO" id="GO:0005524">
    <property type="term" value="F:ATP binding"/>
    <property type="evidence" value="ECO:0007669"/>
    <property type="project" value="UniProtKB-KW"/>
</dbReference>
<dbReference type="PIRSF" id="PIRSF000530">
    <property type="entry name" value="Galactokinase"/>
    <property type="match status" value="1"/>
</dbReference>
<name>A0A7Z0GN05_9MICC</name>
<comment type="similarity">
    <text evidence="1">Belongs to the GHMP kinase family. GalK subfamily.</text>
</comment>
<accession>A0A7Z0GN05</accession>
<dbReference type="Pfam" id="PF08544">
    <property type="entry name" value="GHMP_kinases_C"/>
    <property type="match status" value="1"/>
</dbReference>
<evidence type="ECO:0000256" key="6">
    <source>
        <dbReference type="ARBA" id="ARBA00023144"/>
    </source>
</evidence>
<dbReference type="RefSeq" id="WP_179541314.1">
    <property type="nucleotide sequence ID" value="NZ_BAAALL010000002.1"/>
</dbReference>
<evidence type="ECO:0000259" key="7">
    <source>
        <dbReference type="Pfam" id="PF00288"/>
    </source>
</evidence>
<dbReference type="SUPFAM" id="SSF54211">
    <property type="entry name" value="Ribosomal protein S5 domain 2-like"/>
    <property type="match status" value="1"/>
</dbReference>
<evidence type="ECO:0000256" key="3">
    <source>
        <dbReference type="ARBA" id="ARBA00022741"/>
    </source>
</evidence>
<feature type="domain" description="Galactokinase N-terminal" evidence="9">
    <location>
        <begin position="24"/>
        <end position="72"/>
    </location>
</feature>
<organism evidence="10 11">
    <name type="scientific">Nesterenkonia xinjiangensis</name>
    <dbReference type="NCBI Taxonomy" id="225327"/>
    <lineage>
        <taxon>Bacteria</taxon>
        <taxon>Bacillati</taxon>
        <taxon>Actinomycetota</taxon>
        <taxon>Actinomycetes</taxon>
        <taxon>Micrococcales</taxon>
        <taxon>Micrococcaceae</taxon>
        <taxon>Nesterenkonia</taxon>
    </lineage>
</organism>
<dbReference type="Proteomes" id="UP000535437">
    <property type="component" value="Unassembled WGS sequence"/>
</dbReference>
<dbReference type="Pfam" id="PF00288">
    <property type="entry name" value="GHMP_kinases_N"/>
    <property type="match status" value="1"/>
</dbReference>
<evidence type="ECO:0000259" key="9">
    <source>
        <dbReference type="Pfam" id="PF10509"/>
    </source>
</evidence>
<protein>
    <submittedName>
        <fullName evidence="10">Galactokinase</fullName>
        <ecNumber evidence="10">2.7.1.6</ecNumber>
    </submittedName>
</protein>
<evidence type="ECO:0000259" key="8">
    <source>
        <dbReference type="Pfam" id="PF08544"/>
    </source>
</evidence>
<dbReference type="InterPro" id="IPR006203">
    <property type="entry name" value="GHMP_knse_ATP-bd_CS"/>
</dbReference>
<dbReference type="SUPFAM" id="SSF55060">
    <property type="entry name" value="GHMP Kinase, C-terminal domain"/>
    <property type="match status" value="1"/>
</dbReference>
<comment type="caution">
    <text evidence="10">The sequence shown here is derived from an EMBL/GenBank/DDBJ whole genome shotgun (WGS) entry which is preliminary data.</text>
</comment>
<keyword evidence="6" id="KW-0119">Carbohydrate metabolism</keyword>
<evidence type="ECO:0000313" key="11">
    <source>
        <dbReference type="Proteomes" id="UP000535437"/>
    </source>
</evidence>
<dbReference type="PROSITE" id="PS00627">
    <property type="entry name" value="GHMP_KINASES_ATP"/>
    <property type="match status" value="1"/>
</dbReference>
<dbReference type="InterPro" id="IPR000705">
    <property type="entry name" value="Galactokinase"/>
</dbReference>
<dbReference type="Gene3D" id="3.30.70.890">
    <property type="entry name" value="GHMP kinase, C-terminal domain"/>
    <property type="match status" value="1"/>
</dbReference>
<dbReference type="EMBL" id="JACCFY010000001">
    <property type="protein sequence ID" value="NYJ77893.1"/>
    <property type="molecule type" value="Genomic_DNA"/>
</dbReference>
<dbReference type="GO" id="GO:0005829">
    <property type="term" value="C:cytosol"/>
    <property type="evidence" value="ECO:0007669"/>
    <property type="project" value="TreeGrafter"/>
</dbReference>
<dbReference type="InterPro" id="IPR006206">
    <property type="entry name" value="Mevalonate/galactokinase"/>
</dbReference>
<dbReference type="Pfam" id="PF10509">
    <property type="entry name" value="GalKase_gal_bdg"/>
    <property type="match status" value="1"/>
</dbReference>
<gene>
    <name evidence="10" type="ORF">HNR09_001304</name>
</gene>
<evidence type="ECO:0000256" key="4">
    <source>
        <dbReference type="ARBA" id="ARBA00022777"/>
    </source>
</evidence>
<keyword evidence="4 10" id="KW-0418">Kinase</keyword>
<proteinExistence type="inferred from homology"/>
<dbReference type="InterPro" id="IPR014721">
    <property type="entry name" value="Ribsml_uS5_D2-typ_fold_subgr"/>
</dbReference>
<evidence type="ECO:0000256" key="5">
    <source>
        <dbReference type="ARBA" id="ARBA00022840"/>
    </source>
</evidence>
<dbReference type="PANTHER" id="PTHR10457">
    <property type="entry name" value="MEVALONATE KINASE/GALACTOKINASE"/>
    <property type="match status" value="1"/>
</dbReference>
<evidence type="ECO:0000256" key="2">
    <source>
        <dbReference type="ARBA" id="ARBA00022679"/>
    </source>
</evidence>
<dbReference type="PRINTS" id="PR00473">
    <property type="entry name" value="GALCTOKINASE"/>
</dbReference>
<dbReference type="InterPro" id="IPR036554">
    <property type="entry name" value="GHMP_kinase_C_sf"/>
</dbReference>
<dbReference type="EC" id="2.7.1.6" evidence="10"/>
<keyword evidence="11" id="KW-1185">Reference proteome</keyword>
<dbReference type="PRINTS" id="PR00959">
    <property type="entry name" value="MEVGALKINASE"/>
</dbReference>
<dbReference type="PANTHER" id="PTHR10457:SF7">
    <property type="entry name" value="GALACTOKINASE-RELATED"/>
    <property type="match status" value="1"/>
</dbReference>
<dbReference type="InterPro" id="IPR020568">
    <property type="entry name" value="Ribosomal_Su5_D2-typ_SF"/>
</dbReference>
<dbReference type="AlphaFoldDB" id="A0A7Z0GN05"/>
<keyword evidence="2 10" id="KW-0808">Transferase</keyword>
<feature type="domain" description="GHMP kinase N-terminal" evidence="7">
    <location>
        <begin position="135"/>
        <end position="244"/>
    </location>
</feature>
<dbReference type="GO" id="GO:0006012">
    <property type="term" value="P:galactose metabolic process"/>
    <property type="evidence" value="ECO:0007669"/>
    <property type="project" value="UniProtKB-KW"/>
</dbReference>
<sequence>MHSDDVARLEPGHQREISEGLHARFAEQFGRRADGVWFAPGRANLNGEHVDFHGGHCLPMALAHGTYVAAAPREDGLLRLRTLDPGLDDGIQTVSIAAIDALVRADAGEGSAGEAPPITDVHSIVPGVTSGWTHYVAGTLWALQQLGGELPELAVRQGFGADLLISSTLPIGGGLSSSAALECSAMLAFVALATPLGEQNPGPALGAALDDALRARLAAACMRAEVEVVGAGTGGLDQTVSLRGRADHLVSLDCRNFSVEHRPTSRLLGEHTFLAIDTQQAHWLGDGQFDDRRADSEAAMRLLGADQLRDVLPESPHPGDVDAGLARFDTLTGGAEAIEGRRTSACRRRLRHALTEMLRSEQLDRILGDEKLEPSAGAQQVGHILDAGHASMRDDAQVSFPAADAIVESARAAGALGARLIGGGFGGSVLVLVPRSREDDVVQAVHRMCVEQGFTAPRFLHVAPSAAARPVG</sequence>
<feature type="domain" description="GHMP kinase C-terminal" evidence="8">
    <location>
        <begin position="381"/>
        <end position="449"/>
    </location>
</feature>
<dbReference type="GO" id="GO:0004335">
    <property type="term" value="F:galactokinase activity"/>
    <property type="evidence" value="ECO:0007669"/>
    <property type="project" value="UniProtKB-EC"/>
</dbReference>
<dbReference type="InterPro" id="IPR013750">
    <property type="entry name" value="GHMP_kinase_C_dom"/>
</dbReference>
<evidence type="ECO:0000256" key="1">
    <source>
        <dbReference type="ARBA" id="ARBA00006566"/>
    </source>
</evidence>
<dbReference type="Gene3D" id="3.30.230.10">
    <property type="match status" value="1"/>
</dbReference>
<keyword evidence="6" id="KW-0299">Galactose metabolism</keyword>
<reference evidence="10 11" key="1">
    <citation type="submission" date="2020-07" db="EMBL/GenBank/DDBJ databases">
        <title>Sequencing the genomes of 1000 actinobacteria strains.</title>
        <authorList>
            <person name="Klenk H.-P."/>
        </authorList>
    </citation>
    <scope>NUCLEOTIDE SEQUENCE [LARGE SCALE GENOMIC DNA]</scope>
    <source>
        <strain evidence="10 11">DSM 15475</strain>
    </source>
</reference>